<dbReference type="PANTHER" id="PTHR37813">
    <property type="entry name" value="FELS-2 PROPHAGE PROTEIN"/>
    <property type="match status" value="1"/>
</dbReference>
<sequence>MADGDVVYKVDVDDGQVSSQLDKVSSKIENSSEKTSNEQKKDFKETSKEFAKQSQKMVGDNKEANSQIGKDSGGLGSKLKETFKNAFGGIGESIKENAETITAPMDEIASNIGMSFGTLAKAGVIGGILAIGTAAVGTASDVESAMNKFQAQTGVANEELDKYEETMKDIYTGNYGESFENVADSMAKVKQQLGEIDQKDMKNVTEGLLTLESTMDMDFDETLRGTNQLMEQFGITSEEALDLIAKGGQVGLDKTHELGDNISEYAGKFSQAGYSAEEYFQLLENGLEGGAYNLDKVNDAINEVTTRLADGTIEDNLKSFSKETQNTFKSWQNGKATQKEVIDSIVKDIKNATNEQDKMTLSATAFGTMGEDANTKFIESLSSVGDTFNDVNGTMDKVKDNAGKGLGAQFQSLIRNTQMLIEPLGKALLPILNSLVSILGTIMKVASPLFEVIGDIITAVNEWFSNIKWGEIFSEQWNEVVDSFSNAWEAIKSIGQWFVDLWNGIGTWWSELNAKIDATIIETWNGIQTWWNELISGIVAWFQETWNGLATWFNDLWNGIATAFNNTVNGIKDFFINGFNLMVEGAKNAMNNLSNWISSIINNIKGIFNGIISFISGVFSGNWRQAWEGIKQIFSNIVSGFANIFKSPINWIIDGINTFISGLNKIKIPDWVPVVGGKGFNIGKIPRLKVGMDYVPSDFFPAYLDKGEMVLTAPEAQKVRSYGGIQGIESMLSANLVTNNEMGLDYGKLAEAMAGVTIPIYLDGKVVGYSITGSVDQNMGIITSRKGRYGI</sequence>
<proteinExistence type="predicted"/>
<feature type="region of interest" description="Disordered" evidence="2">
    <location>
        <begin position="19"/>
        <end position="75"/>
    </location>
</feature>
<organism evidence="4">
    <name type="scientific">Thomasclavelia ramosa</name>
    <dbReference type="NCBI Taxonomy" id="1547"/>
    <lineage>
        <taxon>Bacteria</taxon>
        <taxon>Bacillati</taxon>
        <taxon>Bacillota</taxon>
        <taxon>Erysipelotrichia</taxon>
        <taxon>Erysipelotrichales</taxon>
        <taxon>Coprobacillaceae</taxon>
        <taxon>Thomasclavelia</taxon>
    </lineage>
</organism>
<feature type="compositionally biased region" description="Basic and acidic residues" evidence="2">
    <location>
        <begin position="24"/>
        <end position="51"/>
    </location>
</feature>
<dbReference type="InterPro" id="IPR010090">
    <property type="entry name" value="Phage_tape_meas"/>
</dbReference>
<dbReference type="RefSeq" id="WP_156635444.1">
    <property type="nucleotide sequence ID" value="NZ_CACRTL010000019.1"/>
</dbReference>
<dbReference type="AlphaFoldDB" id="A0A6N3ADB1"/>
<gene>
    <name evidence="4" type="ORF">CRLFYP8_02420</name>
</gene>
<name>A0A6N3ADB1_9FIRM</name>
<protein>
    <submittedName>
        <fullName evidence="4">Phage-related minor tail protein</fullName>
    </submittedName>
</protein>
<dbReference type="Pfam" id="PF10145">
    <property type="entry name" value="PhageMin_Tail"/>
    <property type="match status" value="1"/>
</dbReference>
<dbReference type="EMBL" id="CACRTL010000019">
    <property type="protein sequence ID" value="VYT88358.1"/>
    <property type="molecule type" value="Genomic_DNA"/>
</dbReference>
<evidence type="ECO:0000256" key="2">
    <source>
        <dbReference type="SAM" id="MobiDB-lite"/>
    </source>
</evidence>
<feature type="domain" description="Phage tail tape measure protein" evidence="3">
    <location>
        <begin position="175"/>
        <end position="367"/>
    </location>
</feature>
<accession>A0A6N3ADB1</accession>
<reference evidence="4" key="1">
    <citation type="submission" date="2019-11" db="EMBL/GenBank/DDBJ databases">
        <authorList>
            <person name="Feng L."/>
        </authorList>
    </citation>
    <scope>NUCLEOTIDE SEQUENCE</scope>
    <source>
        <strain evidence="4">CramosumLFYP8</strain>
    </source>
</reference>
<evidence type="ECO:0000256" key="1">
    <source>
        <dbReference type="ARBA" id="ARBA00022612"/>
    </source>
</evidence>
<keyword evidence="1" id="KW-1188">Viral release from host cell</keyword>
<evidence type="ECO:0000313" key="4">
    <source>
        <dbReference type="EMBL" id="VYT88358.1"/>
    </source>
</evidence>
<dbReference type="Gene3D" id="1.20.120.20">
    <property type="entry name" value="Apolipoprotein"/>
    <property type="match status" value="1"/>
</dbReference>
<evidence type="ECO:0000259" key="3">
    <source>
        <dbReference type="Pfam" id="PF10145"/>
    </source>
</evidence>
<dbReference type="PANTHER" id="PTHR37813:SF1">
    <property type="entry name" value="FELS-2 PROPHAGE PROTEIN"/>
    <property type="match status" value="1"/>
</dbReference>